<feature type="compositionally biased region" description="Acidic residues" evidence="1">
    <location>
        <begin position="1179"/>
        <end position="1189"/>
    </location>
</feature>
<feature type="compositionally biased region" description="Acidic residues" evidence="1">
    <location>
        <begin position="292"/>
        <end position="312"/>
    </location>
</feature>
<feature type="compositionally biased region" description="Basic residues" evidence="1">
    <location>
        <begin position="1249"/>
        <end position="1259"/>
    </location>
</feature>
<comment type="caution">
    <text evidence="2">The sequence shown here is derived from an EMBL/GenBank/DDBJ whole genome shotgun (WGS) entry which is preliminary data.</text>
</comment>
<feature type="region of interest" description="Disordered" evidence="1">
    <location>
        <begin position="1105"/>
        <end position="1506"/>
    </location>
</feature>
<feature type="compositionally biased region" description="Basic and acidic residues" evidence="1">
    <location>
        <begin position="1163"/>
        <end position="1178"/>
    </location>
</feature>
<feature type="compositionally biased region" description="Basic and acidic residues" evidence="1">
    <location>
        <begin position="393"/>
        <end position="418"/>
    </location>
</feature>
<dbReference type="InterPro" id="IPR001611">
    <property type="entry name" value="Leu-rich_rpt"/>
</dbReference>
<dbReference type="EMBL" id="JAPFFF010000001">
    <property type="protein sequence ID" value="KAK8899558.1"/>
    <property type="molecule type" value="Genomic_DNA"/>
</dbReference>
<feature type="compositionally biased region" description="Polar residues" evidence="1">
    <location>
        <begin position="1462"/>
        <end position="1473"/>
    </location>
</feature>
<feature type="compositionally biased region" description="Basic residues" evidence="1">
    <location>
        <begin position="1452"/>
        <end position="1461"/>
    </location>
</feature>
<dbReference type="SUPFAM" id="SSF52047">
    <property type="entry name" value="RNI-like"/>
    <property type="match status" value="2"/>
</dbReference>
<protein>
    <submittedName>
        <fullName evidence="2">Barbed-end actin filament uncapping</fullName>
    </submittedName>
</protein>
<dbReference type="PANTHER" id="PTHR24112">
    <property type="entry name" value="LEUCINE-RICH REPEAT, ISOFORM F-RELATED"/>
    <property type="match status" value="1"/>
</dbReference>
<feature type="compositionally biased region" description="Basic and acidic residues" evidence="1">
    <location>
        <begin position="1429"/>
        <end position="1439"/>
    </location>
</feature>
<feature type="compositionally biased region" description="Basic residues" evidence="1">
    <location>
        <begin position="1364"/>
        <end position="1373"/>
    </location>
</feature>
<evidence type="ECO:0000256" key="1">
    <source>
        <dbReference type="SAM" id="MobiDB-lite"/>
    </source>
</evidence>
<feature type="region of interest" description="Disordered" evidence="1">
    <location>
        <begin position="161"/>
        <end position="182"/>
    </location>
</feature>
<dbReference type="PANTHER" id="PTHR24112:SF66">
    <property type="entry name" value="LEUCINE-RICH REPEAT, ISOFORM F"/>
    <property type="match status" value="1"/>
</dbReference>
<dbReference type="InterPro" id="IPR051279">
    <property type="entry name" value="PP1-Reg/Actin-Interact_Protein"/>
</dbReference>
<dbReference type="Gene3D" id="3.80.10.10">
    <property type="entry name" value="Ribonuclease Inhibitor"/>
    <property type="match status" value="1"/>
</dbReference>
<feature type="compositionally biased region" description="Basic residues" evidence="1">
    <location>
        <begin position="1222"/>
        <end position="1232"/>
    </location>
</feature>
<accession>A0ABR2L890</accession>
<keyword evidence="3" id="KW-1185">Reference proteome</keyword>
<feature type="region of interest" description="Disordered" evidence="1">
    <location>
        <begin position="259"/>
        <end position="434"/>
    </location>
</feature>
<dbReference type="PROSITE" id="PS51450">
    <property type="entry name" value="LRR"/>
    <property type="match status" value="1"/>
</dbReference>
<reference evidence="2 3" key="1">
    <citation type="submission" date="2024-04" db="EMBL/GenBank/DDBJ databases">
        <title>Tritrichomonas musculus Genome.</title>
        <authorList>
            <person name="Alves-Ferreira E."/>
            <person name="Grigg M."/>
            <person name="Lorenzi H."/>
            <person name="Galac M."/>
        </authorList>
    </citation>
    <scope>NUCLEOTIDE SEQUENCE [LARGE SCALE GENOMIC DNA]</scope>
    <source>
        <strain evidence="2 3">EAF2021</strain>
    </source>
</reference>
<dbReference type="InterPro" id="IPR032675">
    <property type="entry name" value="LRR_dom_sf"/>
</dbReference>
<feature type="compositionally biased region" description="Acidic residues" evidence="1">
    <location>
        <begin position="1389"/>
        <end position="1400"/>
    </location>
</feature>
<feature type="compositionally biased region" description="Basic residues" evidence="1">
    <location>
        <begin position="1295"/>
        <end position="1311"/>
    </location>
</feature>
<evidence type="ECO:0000313" key="3">
    <source>
        <dbReference type="Proteomes" id="UP001470230"/>
    </source>
</evidence>
<dbReference type="Proteomes" id="UP001470230">
    <property type="component" value="Unassembled WGS sequence"/>
</dbReference>
<feature type="compositionally biased region" description="Low complexity" evidence="1">
    <location>
        <begin position="1412"/>
        <end position="1423"/>
    </location>
</feature>
<feature type="compositionally biased region" description="Acidic residues" evidence="1">
    <location>
        <begin position="372"/>
        <end position="392"/>
    </location>
</feature>
<gene>
    <name evidence="2" type="ORF">M9Y10_001874</name>
</gene>
<organism evidence="2 3">
    <name type="scientific">Tritrichomonas musculus</name>
    <dbReference type="NCBI Taxonomy" id="1915356"/>
    <lineage>
        <taxon>Eukaryota</taxon>
        <taxon>Metamonada</taxon>
        <taxon>Parabasalia</taxon>
        <taxon>Tritrichomonadida</taxon>
        <taxon>Tritrichomonadidae</taxon>
        <taxon>Tritrichomonas</taxon>
    </lineage>
</organism>
<feature type="compositionally biased region" description="Basic residues" evidence="1">
    <location>
        <begin position="1194"/>
        <end position="1204"/>
    </location>
</feature>
<name>A0ABR2L890_9EUKA</name>
<proteinExistence type="predicted"/>
<feature type="compositionally biased region" description="Acidic residues" evidence="1">
    <location>
        <begin position="1348"/>
        <end position="1358"/>
    </location>
</feature>
<evidence type="ECO:0000313" key="2">
    <source>
        <dbReference type="EMBL" id="KAK8899558.1"/>
    </source>
</evidence>
<feature type="compositionally biased region" description="Basic and acidic residues" evidence="1">
    <location>
        <begin position="313"/>
        <end position="359"/>
    </location>
</feature>
<sequence>MTKNKNHSEDVPFTEEENKAIESEFNKYQSQPIHFQFRARIRFDQKSYKEEGVVALSPHFIGLFIPKEGKLELIDSNSIIHILYVDTMYVKDEGFVFLNINLPDTKNPEVCREVHLSCKGPGSTRFAQLLYRNHIFSFPKEKLDIKSDMLNHFPKIVFENETEDDTEDDTEDETEGKTEVHHKNVVLSPSQRFQFSYFANSTKEKRPFNQEVVRYLHSLILSGYSIIDISQLPLELSSSIAPKRKKSEIIRLSYKEIENGKNGDNQNENDNDNEKKDDGKEKGDNEEKGDNDPEDVKDEGNEEKDDENDENKDENKEKNKDKKGSKDKKDKKNNDDDKKNKDKNKGKSKDKNKDKSKDKNKSKKKGNKEEEQKEVDEDKKEDDEDKKEDDEDKKDNEEAKKDDKEKEKKEDRNSEDKKGKSKDKHKGKHKVQIKAEERDGYKDVKDLLPIFYSLNKMDFIAGICARNLYKPSIIESSVELLAMNQKLRIIHFENCGIKSGIKELSEAIHLLDGSKIAYWNLSENKIKDIDSFQKIIEDSTVAIQYLNLSFCHISAKNSSLLFKALSENQKMHDLQFLLYSGNQLNNECKNSFESFLNSLKKHGPKLKYVDFSSMGNEDITMILKALNEYNLPIETLILKKFQMDENQSPLRYLIQFIQNSEHLNSLDLSYMRSPNEGSKRKKDDSVLYESLSKIINEIACNVNLKDFKLCLDGLNLNNENILYLFRSFLTNPKYTSSDKEDDLSKSQFNKSMKRRKNLRYNLPIWKSLSFNCNGMNDKDLEYLISIFKRMENLTELSFNDNFSYKMANIEENLENLLDISDPKKDPIKGVRPPKLTKISIAGTPPSEETEEHSNHLKAKIFPFLKKIAKNYASSIVYLDISNNHIGDEMFDPLKNLLHSDQSKLETLLIDGNKIKDTDKLEELSKVSNECKSLITFPFPIEDAREIIDNSNSSEKAAVIERLSKIQITFIKSTNSHRKMKKLPDDLPFTADEPVKKLVEDIMKEHKKDIPRKYLISHTKFCEQFNLPLPNQGMNDTHTELKGGDTNIGKKMWVYEARDEDSPYSRETRKVLLDEKEFEIDDGNHEHQLSAYIVEKDNDFQYFTTQPLELPSSDQNKPMKRSASIESDPNVSLDESTDQNENSNKSEQDNDSEEEKPNKKKSGKEKPNKGGSRRSREKENESDDEDDDEVDSRRSSRKSSRKSKTKKNESDDEDDDEADSRRSSRKSSRKSKTKKNESDEDDDEVDSRRSSRKSSRKSKTKKNESDEDDDEVDTRSSSRKSRARRSDSEEDENRSSSKKKRLSQQTKRKSARKGRELSENSESDSSEYDVSNSKKHKNKRKNRKLSESSENDDYNDSDSENDRKKLSKNRRSSQTKRPSSPRNKRYGNDESSDNESDDEENYSQRRNSKNAKRPSSSYSSARSSQKNKRNREYSSNRYEETDSDYSENETKGKKPVQKRKSRQPLSESSDSPSTEDIVPLHSKYLDNSSEDDILSSSASRSSRKNRQ</sequence>
<feature type="compositionally biased region" description="Basic residues" evidence="1">
    <location>
        <begin position="1332"/>
        <end position="1342"/>
    </location>
</feature>
<feature type="compositionally biased region" description="Polar residues" evidence="1">
    <location>
        <begin position="1123"/>
        <end position="1144"/>
    </location>
</feature>
<feature type="compositionally biased region" description="Acidic residues" evidence="1">
    <location>
        <begin position="161"/>
        <end position="174"/>
    </location>
</feature>
<feature type="compositionally biased region" description="Basic and acidic residues" evidence="1">
    <location>
        <begin position="272"/>
        <end position="291"/>
    </location>
</feature>
<feature type="compositionally biased region" description="Polar residues" evidence="1">
    <location>
        <begin position="1105"/>
        <end position="1115"/>
    </location>
</feature>
<feature type="compositionally biased region" description="Basic residues" evidence="1">
    <location>
        <begin position="419"/>
        <end position="432"/>
    </location>
</feature>